<name>A0AAN4UPA9_9RHOB</name>
<dbReference type="Proteomes" id="UP000634647">
    <property type="component" value="Unassembled WGS sequence"/>
</dbReference>
<dbReference type="RefSeq" id="WP_035842172.1">
    <property type="nucleotide sequence ID" value="NZ_BNAB01000003.1"/>
</dbReference>
<dbReference type="Pfam" id="PF13344">
    <property type="entry name" value="Hydrolase_6"/>
    <property type="match status" value="1"/>
</dbReference>
<dbReference type="GO" id="GO:0016791">
    <property type="term" value="F:phosphatase activity"/>
    <property type="evidence" value="ECO:0007669"/>
    <property type="project" value="TreeGrafter"/>
</dbReference>
<reference evidence="2 3" key="2">
    <citation type="submission" date="2016-10" db="EMBL/GenBank/DDBJ databases">
        <authorList>
            <person name="Varghese N."/>
            <person name="Submissions S."/>
        </authorList>
    </citation>
    <scope>NUCLEOTIDE SEQUENCE [LARGE SCALE GENOMIC DNA]</scope>
    <source>
        <strain evidence="2 3">DSM 24802</strain>
    </source>
</reference>
<dbReference type="Gene3D" id="3.40.50.1000">
    <property type="entry name" value="HAD superfamily/HAD-like"/>
    <property type="match status" value="2"/>
</dbReference>
<dbReference type="InterPro" id="IPR023214">
    <property type="entry name" value="HAD_sf"/>
</dbReference>
<dbReference type="InterPro" id="IPR006357">
    <property type="entry name" value="HAD-SF_hydro_IIA"/>
</dbReference>
<evidence type="ECO:0000313" key="1">
    <source>
        <dbReference type="EMBL" id="GHD99931.1"/>
    </source>
</evidence>
<protein>
    <submittedName>
        <fullName evidence="2">HAD-superfamily class IIA hydrolase, TIGR01459</fullName>
    </submittedName>
    <submittedName>
        <fullName evidence="1">Haloacid dehalogenase</fullName>
    </submittedName>
</protein>
<dbReference type="GO" id="GO:0005737">
    <property type="term" value="C:cytoplasm"/>
    <property type="evidence" value="ECO:0007669"/>
    <property type="project" value="TreeGrafter"/>
</dbReference>
<evidence type="ECO:0000313" key="4">
    <source>
        <dbReference type="Proteomes" id="UP000634647"/>
    </source>
</evidence>
<sequence length="289" mass="30876">MTRIVQSLAEMSQPYRSILCDLWGCLHNGVAAYPAAVEALRGFRAGGGKVVLLTNGPRPWQMVREQIDALGVPRDCYDAIASSGDAAREAIAGGAVGPRIYHLGPDTCLPLFDNLPGGASVEPVPLNQASGIVCTGLFDDSTETPDDYRAILLEARTRGLKMLCANPDLVVERGEMRIYCAGAIAKAYEEAGGEVLWLGKPYPQIYDLARRRLGEVGGSLQEADILAIGDGIATDIQGAMQEGFDTLFVTSGIAAPAFGEDRNTPDPQKLDAFLQEHLLSVTAAIPYLR</sequence>
<dbReference type="AlphaFoldDB" id="A0AAN4UPA9"/>
<proteinExistence type="predicted"/>
<reference evidence="1" key="3">
    <citation type="submission" date="2023-06" db="EMBL/GenBank/DDBJ databases">
        <authorList>
            <person name="Sun Q."/>
            <person name="Zhou Y."/>
        </authorList>
    </citation>
    <scope>NUCLEOTIDE SEQUENCE</scope>
    <source>
        <strain evidence="1">CGMCC 1.10859</strain>
    </source>
</reference>
<dbReference type="EMBL" id="FNOB01000003">
    <property type="protein sequence ID" value="SDW40376.1"/>
    <property type="molecule type" value="Genomic_DNA"/>
</dbReference>
<dbReference type="CDD" id="cd07525">
    <property type="entry name" value="HAD_like"/>
    <property type="match status" value="1"/>
</dbReference>
<keyword evidence="2" id="KW-0378">Hydrolase</keyword>
<accession>A0AAN4UPA9</accession>
<dbReference type="Proteomes" id="UP000199541">
    <property type="component" value="Unassembled WGS sequence"/>
</dbReference>
<dbReference type="NCBIfam" id="TIGR01459">
    <property type="entry name" value="HAD-SF-IIA-hyp4"/>
    <property type="match status" value="1"/>
</dbReference>
<keyword evidence="3" id="KW-1185">Reference proteome</keyword>
<evidence type="ECO:0000313" key="2">
    <source>
        <dbReference type="EMBL" id="SDW40376.1"/>
    </source>
</evidence>
<evidence type="ECO:0000313" key="3">
    <source>
        <dbReference type="Proteomes" id="UP000199541"/>
    </source>
</evidence>
<dbReference type="PANTHER" id="PTHR19288:SF90">
    <property type="entry name" value="OS08G0542600 PROTEIN"/>
    <property type="match status" value="1"/>
</dbReference>
<dbReference type="PANTHER" id="PTHR19288">
    <property type="entry name" value="4-NITROPHENYLPHOSPHATASE-RELATED"/>
    <property type="match status" value="1"/>
</dbReference>
<dbReference type="InterPro" id="IPR036412">
    <property type="entry name" value="HAD-like_sf"/>
</dbReference>
<dbReference type="NCBIfam" id="TIGR01460">
    <property type="entry name" value="HAD-SF-IIA"/>
    <property type="match status" value="1"/>
</dbReference>
<dbReference type="SUPFAM" id="SSF56784">
    <property type="entry name" value="HAD-like"/>
    <property type="match status" value="1"/>
</dbReference>
<organism evidence="1 4">
    <name type="scientific">Allgaiera indica</name>
    <dbReference type="NCBI Taxonomy" id="765699"/>
    <lineage>
        <taxon>Bacteria</taxon>
        <taxon>Pseudomonadati</taxon>
        <taxon>Pseudomonadota</taxon>
        <taxon>Alphaproteobacteria</taxon>
        <taxon>Rhodobacterales</taxon>
        <taxon>Paracoccaceae</taxon>
        <taxon>Allgaiera</taxon>
    </lineage>
</organism>
<gene>
    <name evidence="1" type="ORF">GCM10008024_09620</name>
    <name evidence="2" type="ORF">SAMN05444006_103130</name>
</gene>
<comment type="caution">
    <text evidence="1">The sequence shown here is derived from an EMBL/GenBank/DDBJ whole genome shotgun (WGS) entry which is preliminary data.</text>
</comment>
<dbReference type="Pfam" id="PF13242">
    <property type="entry name" value="Hydrolase_like"/>
    <property type="match status" value="1"/>
</dbReference>
<dbReference type="InterPro" id="IPR006356">
    <property type="entry name" value="HAD-SF_hydro_IIA_hyp3"/>
</dbReference>
<reference evidence="1" key="1">
    <citation type="journal article" date="2014" name="Int. J. Syst. Evol. Microbiol.">
        <title>Complete genome sequence of Corynebacterium casei LMG S-19264T (=DSM 44701T), isolated from a smear-ripened cheese.</title>
        <authorList>
            <consortium name="US DOE Joint Genome Institute (JGI-PGF)"/>
            <person name="Walter F."/>
            <person name="Albersmeier A."/>
            <person name="Kalinowski J."/>
            <person name="Ruckert C."/>
        </authorList>
    </citation>
    <scope>NUCLEOTIDE SEQUENCE</scope>
    <source>
        <strain evidence="1">CGMCC 1.10859</strain>
    </source>
</reference>
<dbReference type="EMBL" id="BNAB01000003">
    <property type="protein sequence ID" value="GHD99931.1"/>
    <property type="molecule type" value="Genomic_DNA"/>
</dbReference>